<keyword evidence="16" id="KW-1185">Reference proteome</keyword>
<dbReference type="GO" id="GO:0005886">
    <property type="term" value="C:plasma membrane"/>
    <property type="evidence" value="ECO:0007669"/>
    <property type="project" value="UniProtKB-SubCell"/>
</dbReference>
<dbReference type="EMBL" id="CAJFCW020000004">
    <property type="protein sequence ID" value="CAG9112616.1"/>
    <property type="molecule type" value="Genomic_DNA"/>
</dbReference>
<dbReference type="FunFam" id="2.10.50.30:FF:000008">
    <property type="entry name" value="Metabotropic GLutamate receptor family"/>
    <property type="match status" value="1"/>
</dbReference>
<keyword evidence="5 12" id="KW-1133">Transmembrane helix</keyword>
<feature type="transmembrane region" description="Helical" evidence="12">
    <location>
        <begin position="779"/>
        <end position="808"/>
    </location>
</feature>
<feature type="transmembrane region" description="Helical" evidence="12">
    <location>
        <begin position="672"/>
        <end position="692"/>
    </location>
</feature>
<evidence type="ECO:0000256" key="4">
    <source>
        <dbReference type="ARBA" id="ARBA00022692"/>
    </source>
</evidence>
<dbReference type="PANTHER" id="PTHR24060">
    <property type="entry name" value="METABOTROPIC GLUTAMATE RECEPTOR"/>
    <property type="match status" value="1"/>
</dbReference>
<dbReference type="Pfam" id="PF01094">
    <property type="entry name" value="ANF_receptor"/>
    <property type="match status" value="1"/>
</dbReference>
<keyword evidence="10" id="KW-0807">Transducer</keyword>
<keyword evidence="4 12" id="KW-0812">Transmembrane</keyword>
<reference evidence="15" key="1">
    <citation type="submission" date="2020-09" db="EMBL/GenBank/DDBJ databases">
        <authorList>
            <person name="Kikuchi T."/>
        </authorList>
    </citation>
    <scope>NUCLEOTIDE SEQUENCE</scope>
    <source>
        <strain evidence="15">SH1</strain>
    </source>
</reference>
<dbReference type="OrthoDB" id="425344at2759"/>
<dbReference type="Proteomes" id="UP000614601">
    <property type="component" value="Unassembled WGS sequence"/>
</dbReference>
<feature type="transmembrane region" description="Helical" evidence="12">
    <location>
        <begin position="749"/>
        <end position="773"/>
    </location>
</feature>
<dbReference type="PRINTS" id="PR00593">
    <property type="entry name" value="MTABOTROPICR"/>
</dbReference>
<dbReference type="FunFam" id="3.40.50.2300:FF:000145">
    <property type="entry name" value="Glutamate receptor, metabotropic"/>
    <property type="match status" value="1"/>
</dbReference>
<evidence type="ECO:0000256" key="11">
    <source>
        <dbReference type="SAM" id="MobiDB-lite"/>
    </source>
</evidence>
<comment type="similarity">
    <text evidence="2">Belongs to the G-protein coupled receptor 3 family.</text>
</comment>
<dbReference type="PROSITE" id="PS50259">
    <property type="entry name" value="G_PROTEIN_RECEP_F3_4"/>
    <property type="match status" value="1"/>
</dbReference>
<name>A0A811KXB2_9BILA</name>
<gene>
    <name evidence="15" type="ORF">BOKJ2_LOCUS8488</name>
</gene>
<keyword evidence="9" id="KW-0325">Glycoprotein</keyword>
<evidence type="ECO:0000256" key="10">
    <source>
        <dbReference type="ARBA" id="ARBA00023224"/>
    </source>
</evidence>
<dbReference type="InterPro" id="IPR050726">
    <property type="entry name" value="mGluR"/>
</dbReference>
<feature type="transmembrane region" description="Helical" evidence="12">
    <location>
        <begin position="560"/>
        <end position="587"/>
    </location>
</feature>
<dbReference type="Pfam" id="PF07562">
    <property type="entry name" value="NCD3G"/>
    <property type="match status" value="1"/>
</dbReference>
<evidence type="ECO:0000256" key="6">
    <source>
        <dbReference type="ARBA" id="ARBA00023040"/>
    </source>
</evidence>
<feature type="transmembrane region" description="Helical" evidence="12">
    <location>
        <begin position="599"/>
        <end position="621"/>
    </location>
</feature>
<evidence type="ECO:0000256" key="7">
    <source>
        <dbReference type="ARBA" id="ARBA00023136"/>
    </source>
</evidence>
<organism evidence="15 16">
    <name type="scientific">Bursaphelenchus okinawaensis</name>
    <dbReference type="NCBI Taxonomy" id="465554"/>
    <lineage>
        <taxon>Eukaryota</taxon>
        <taxon>Metazoa</taxon>
        <taxon>Ecdysozoa</taxon>
        <taxon>Nematoda</taxon>
        <taxon>Chromadorea</taxon>
        <taxon>Rhabditida</taxon>
        <taxon>Tylenchina</taxon>
        <taxon>Tylenchomorpha</taxon>
        <taxon>Aphelenchoidea</taxon>
        <taxon>Aphelenchoididae</taxon>
        <taxon>Bursaphelenchus</taxon>
    </lineage>
</organism>
<evidence type="ECO:0000256" key="9">
    <source>
        <dbReference type="ARBA" id="ARBA00023180"/>
    </source>
</evidence>
<evidence type="ECO:0000256" key="1">
    <source>
        <dbReference type="ARBA" id="ARBA00004651"/>
    </source>
</evidence>
<protein>
    <recommendedName>
        <fullName evidence="14">G-protein coupled receptors family 3 profile domain-containing protein</fullName>
    </recommendedName>
</protein>
<evidence type="ECO:0000256" key="8">
    <source>
        <dbReference type="ARBA" id="ARBA00023170"/>
    </source>
</evidence>
<feature type="compositionally biased region" description="Polar residues" evidence="11">
    <location>
        <begin position="869"/>
        <end position="884"/>
    </location>
</feature>
<feature type="chain" id="PRO_5035681699" description="G-protein coupled receptors family 3 profile domain-containing protein" evidence="13">
    <location>
        <begin position="24"/>
        <end position="997"/>
    </location>
</feature>
<keyword evidence="7 12" id="KW-0472">Membrane</keyword>
<comment type="subcellular location">
    <subcellularLocation>
        <location evidence="1">Cell membrane</location>
        <topology evidence="1">Multi-pass membrane protein</topology>
    </subcellularLocation>
</comment>
<dbReference type="InterPro" id="IPR011500">
    <property type="entry name" value="GPCR_3_9-Cys_dom"/>
</dbReference>
<dbReference type="InterPro" id="IPR000162">
    <property type="entry name" value="GPCR_3_mtglu_rcpt"/>
</dbReference>
<keyword evidence="8" id="KW-0675">Receptor</keyword>
<dbReference type="SUPFAM" id="SSF53822">
    <property type="entry name" value="Periplasmic binding protein-like I"/>
    <property type="match status" value="1"/>
</dbReference>
<evidence type="ECO:0000313" key="15">
    <source>
        <dbReference type="EMBL" id="CAD5219526.1"/>
    </source>
</evidence>
<sequence length="997" mass="110832">MSGALRDWMFILWMLFLVPEVRALRQVLVEGDLMIGGLFPIHESGRSAQQCGRIKADQGVQRMVAMLFALEEINNRNDILPDIRLGAQILDTCSIETHALEQSLEFIKTVMSKSSALQCNSEVEHQPIIAVIGAAGSQVSVMVASMLQPFKIPMLSYSSTGVELSEKPRFQFFSRVVPPDNLQAKAMAHVVAELDWNFLHAVVDTGSYGERGMDSFRSAATELGICIDGEIHKVSRRWTDDQFRDLLIRMRQSNKARGVVMFVDEDNLRRFLTNLKSMITSGRHPEMKNYFWFIASDSWGMKTAVIQGFEDIAEGAITIAPRMRQVPKFNEYFYSLGPQNTFLSEYWKSMNCSDRINGNFGNCFKSVNYKFKQEAYVPSVVDSVYVMARAIHNYIDDHCHSIEWRSCALSHIGFDGALLQRYYRNISLEEGHPPLIDANGDGIGQYSIFQLGKEGVYSPVGSWRTGVLREFNLDKVRRGIQALDGSRVVPMSVCSVPCDVGYYRAYQDMTCCWTCIPCDISTSIIVNETSCLQCPLGMIPNPSFDSCRPIQPIHLEWTSVWALSPALFSLLGVTATIFVTSVFVRYNNTPVVMASGRELCYCMLFGIALCYLATFVLVSRPSSYSCALSRVIIGLSMCAVYAAILIKTNRLARVFKPSSPVRPRLISPPAQVALCASIVLTQLLGSLVWLIMDPPETTVVYPTRTKAVLTCKATSSHLLISLGFIMILILACTIYAFKTRKIPENFNETRLIGFTMYSTSILWLAFGPIYFATQNNFKIQIASLCFCISLSGTVALACFFFPKVYIVLWQPYKNVRTRHSAVGKLVNQQMRFISQMTTPQSSHPPTRIGTQGVQEISTNYTSSYHENYSVQNGSSSEASGTNRCISPPPPRAPQSTPAPLSARASVNPEAVQDRTSYTVITNVAATVSVSNGCPKGMFDEDEAIQSIDSSSVSSDSCSNASAASLRRRLIHQNSAASPPPVQLILREISENPFSTFL</sequence>
<dbReference type="AlphaFoldDB" id="A0A811KXB2"/>
<dbReference type="InterPro" id="IPR017978">
    <property type="entry name" value="GPCR_3_C"/>
</dbReference>
<keyword evidence="6" id="KW-0297">G-protein coupled receptor</keyword>
<dbReference type="PRINTS" id="PR00248">
    <property type="entry name" value="GPCRMGR"/>
</dbReference>
<proteinExistence type="inferred from homology"/>
<dbReference type="InterPro" id="IPR000337">
    <property type="entry name" value="GPCR_3"/>
</dbReference>
<dbReference type="GO" id="GO:0004930">
    <property type="term" value="F:G protein-coupled receptor activity"/>
    <property type="evidence" value="ECO:0007669"/>
    <property type="project" value="UniProtKB-KW"/>
</dbReference>
<accession>A0A811KXB2</accession>
<feature type="transmembrane region" description="Helical" evidence="12">
    <location>
        <begin position="718"/>
        <end position="737"/>
    </location>
</feature>
<evidence type="ECO:0000256" key="3">
    <source>
        <dbReference type="ARBA" id="ARBA00022475"/>
    </source>
</evidence>
<evidence type="ECO:0000256" key="12">
    <source>
        <dbReference type="SAM" id="Phobius"/>
    </source>
</evidence>
<dbReference type="Proteomes" id="UP000783686">
    <property type="component" value="Unassembled WGS sequence"/>
</dbReference>
<comment type="caution">
    <text evidence="15">The sequence shown here is derived from an EMBL/GenBank/DDBJ whole genome shotgun (WGS) entry which is preliminary data.</text>
</comment>
<feature type="domain" description="G-protein coupled receptors family 3 profile" evidence="14">
    <location>
        <begin position="561"/>
        <end position="823"/>
    </location>
</feature>
<feature type="region of interest" description="Disordered" evidence="11">
    <location>
        <begin position="869"/>
        <end position="903"/>
    </location>
</feature>
<evidence type="ECO:0000256" key="13">
    <source>
        <dbReference type="SAM" id="SignalP"/>
    </source>
</evidence>
<evidence type="ECO:0000313" key="16">
    <source>
        <dbReference type="Proteomes" id="UP000614601"/>
    </source>
</evidence>
<dbReference type="Gene3D" id="2.10.50.30">
    <property type="entry name" value="GPCR, family 3, nine cysteines domain"/>
    <property type="match status" value="1"/>
</dbReference>
<dbReference type="EMBL" id="CAJFDH010000004">
    <property type="protein sequence ID" value="CAD5219526.1"/>
    <property type="molecule type" value="Genomic_DNA"/>
</dbReference>
<dbReference type="Pfam" id="PF00003">
    <property type="entry name" value="7tm_3"/>
    <property type="match status" value="1"/>
</dbReference>
<feature type="signal peptide" evidence="13">
    <location>
        <begin position="1"/>
        <end position="23"/>
    </location>
</feature>
<feature type="transmembrane region" description="Helical" evidence="12">
    <location>
        <begin position="627"/>
        <end position="646"/>
    </location>
</feature>
<keyword evidence="13" id="KW-0732">Signal</keyword>
<dbReference type="InterPro" id="IPR001828">
    <property type="entry name" value="ANF_lig-bd_rcpt"/>
</dbReference>
<evidence type="ECO:0000259" key="14">
    <source>
        <dbReference type="PROSITE" id="PS50259"/>
    </source>
</evidence>
<evidence type="ECO:0000256" key="5">
    <source>
        <dbReference type="ARBA" id="ARBA00022989"/>
    </source>
</evidence>
<dbReference type="InterPro" id="IPR028082">
    <property type="entry name" value="Peripla_BP_I"/>
</dbReference>
<keyword evidence="3" id="KW-1003">Cell membrane</keyword>
<dbReference type="Gene3D" id="3.40.50.2300">
    <property type="match status" value="2"/>
</dbReference>
<dbReference type="InterPro" id="IPR038550">
    <property type="entry name" value="GPCR_3_9-Cys_sf"/>
</dbReference>
<evidence type="ECO:0000256" key="2">
    <source>
        <dbReference type="ARBA" id="ARBA00007242"/>
    </source>
</evidence>